<sequence>MNALENKQQLKKKHENKLAQDVIVQDTIIEDKRITPGSLTRVVWSLLLKTTTRERPHVGRNKARLLGTRRRCLPMSERRHYPVVETTEEDVEKIHAQQHKTSRRCENNHVNIGVYKCCNNQGLQCHVDTG</sequence>
<protein>
    <submittedName>
        <fullName evidence="1">Uncharacterized protein</fullName>
    </submittedName>
</protein>
<reference evidence="1 2" key="1">
    <citation type="submission" date="2021-03" db="EMBL/GenBank/DDBJ databases">
        <authorList>
            <person name="King G.J."/>
            <person name="Bancroft I."/>
            <person name="Baten A."/>
            <person name="Bloomfield J."/>
            <person name="Borpatragohain P."/>
            <person name="He Z."/>
            <person name="Irish N."/>
            <person name="Irwin J."/>
            <person name="Liu K."/>
            <person name="Mauleon R.P."/>
            <person name="Moore J."/>
            <person name="Morris R."/>
            <person name="Ostergaard L."/>
            <person name="Wang B."/>
            <person name="Wells R."/>
        </authorList>
    </citation>
    <scope>NUCLEOTIDE SEQUENCE [LARGE SCALE GENOMIC DNA]</scope>
    <source>
        <strain evidence="1">R-o-18</strain>
        <tissue evidence="1">Leaf</tissue>
    </source>
</reference>
<keyword evidence="2" id="KW-1185">Reference proteome</keyword>
<evidence type="ECO:0000313" key="1">
    <source>
        <dbReference type="EMBL" id="KAG5388856.1"/>
    </source>
</evidence>
<accession>A0ABQ7LSZ3</accession>
<evidence type="ECO:0000313" key="2">
    <source>
        <dbReference type="Proteomes" id="UP000823674"/>
    </source>
</evidence>
<proteinExistence type="predicted"/>
<comment type="caution">
    <text evidence="1">The sequence shown here is derived from an EMBL/GenBank/DDBJ whole genome shotgun (WGS) entry which is preliminary data.</text>
</comment>
<dbReference type="Proteomes" id="UP000823674">
    <property type="component" value="Chromosome A08"/>
</dbReference>
<name>A0ABQ7LSZ3_BRACM</name>
<organism evidence="1 2">
    <name type="scientific">Brassica rapa subsp. trilocularis</name>
    <dbReference type="NCBI Taxonomy" id="1813537"/>
    <lineage>
        <taxon>Eukaryota</taxon>
        <taxon>Viridiplantae</taxon>
        <taxon>Streptophyta</taxon>
        <taxon>Embryophyta</taxon>
        <taxon>Tracheophyta</taxon>
        <taxon>Spermatophyta</taxon>
        <taxon>Magnoliopsida</taxon>
        <taxon>eudicotyledons</taxon>
        <taxon>Gunneridae</taxon>
        <taxon>Pentapetalae</taxon>
        <taxon>rosids</taxon>
        <taxon>malvids</taxon>
        <taxon>Brassicales</taxon>
        <taxon>Brassicaceae</taxon>
        <taxon>Brassiceae</taxon>
        <taxon>Brassica</taxon>
    </lineage>
</organism>
<dbReference type="EMBL" id="JADBGQ010000007">
    <property type="protein sequence ID" value="KAG5388856.1"/>
    <property type="molecule type" value="Genomic_DNA"/>
</dbReference>
<gene>
    <name evidence="1" type="primary">A08g505530.1_BraROA</name>
    <name evidence="1" type="ORF">IGI04_030397</name>
</gene>